<sequence>MVTELIGAIACITQVFRNDNLNGIIITGIIALVWVVGEIWTVMVFNRDNPRTDELSDKHQYAAYRFALLALVIALTVIGFAGMLYTLVTKTPIMVGPMMLPSLAMLALSVADARYLWLEHDGFAGGDDDED</sequence>
<dbReference type="EMBL" id="WHZW01000003">
    <property type="protein sequence ID" value="NEG88761.1"/>
    <property type="molecule type" value="Genomic_DNA"/>
</dbReference>
<feature type="transmembrane region" description="Helical" evidence="1">
    <location>
        <begin position="24"/>
        <end position="45"/>
    </location>
</feature>
<dbReference type="Proteomes" id="UP000469194">
    <property type="component" value="Unassembled WGS sequence"/>
</dbReference>
<gene>
    <name evidence="2" type="ORF">GFD25_01800</name>
</gene>
<organism evidence="2 3">
    <name type="scientific">Bifidobacterium aerophilum</name>
    <dbReference type="NCBI Taxonomy" id="1798155"/>
    <lineage>
        <taxon>Bacteria</taxon>
        <taxon>Bacillati</taxon>
        <taxon>Actinomycetota</taxon>
        <taxon>Actinomycetes</taxon>
        <taxon>Bifidobacteriales</taxon>
        <taxon>Bifidobacteriaceae</taxon>
        <taxon>Bifidobacterium</taxon>
    </lineage>
</organism>
<keyword evidence="1" id="KW-0812">Transmembrane</keyword>
<keyword evidence="1" id="KW-1133">Transmembrane helix</keyword>
<feature type="transmembrane region" description="Helical" evidence="1">
    <location>
        <begin position="66"/>
        <end position="87"/>
    </location>
</feature>
<evidence type="ECO:0000313" key="2">
    <source>
        <dbReference type="EMBL" id="NEG88761.1"/>
    </source>
</evidence>
<feature type="transmembrane region" description="Helical" evidence="1">
    <location>
        <begin position="93"/>
        <end position="111"/>
    </location>
</feature>
<reference evidence="2 3" key="1">
    <citation type="submission" date="2019-10" db="EMBL/GenBank/DDBJ databases">
        <title>Bifidobacterium from non-human primates.</title>
        <authorList>
            <person name="Modesto M."/>
        </authorList>
    </citation>
    <scope>NUCLEOTIDE SEQUENCE [LARGE SCALE GENOMIC DNA]</scope>
    <source>
        <strain evidence="2 3">TRE17</strain>
    </source>
</reference>
<keyword evidence="1" id="KW-0472">Membrane</keyword>
<proteinExistence type="predicted"/>
<comment type="caution">
    <text evidence="2">The sequence shown here is derived from an EMBL/GenBank/DDBJ whole genome shotgun (WGS) entry which is preliminary data.</text>
</comment>
<keyword evidence="3" id="KW-1185">Reference proteome</keyword>
<evidence type="ECO:0000313" key="3">
    <source>
        <dbReference type="Proteomes" id="UP000469194"/>
    </source>
</evidence>
<accession>A0A6N9Z2P3</accession>
<name>A0A6N9Z2P3_9BIFI</name>
<protein>
    <submittedName>
        <fullName evidence="2">Uncharacterized protein</fullName>
    </submittedName>
</protein>
<dbReference type="AlphaFoldDB" id="A0A6N9Z2P3"/>
<evidence type="ECO:0000256" key="1">
    <source>
        <dbReference type="SAM" id="Phobius"/>
    </source>
</evidence>